<organism evidence="4">
    <name type="scientific">Fagus sylvatica</name>
    <name type="common">Beechnut</name>
    <dbReference type="NCBI Taxonomy" id="28930"/>
    <lineage>
        <taxon>Eukaryota</taxon>
        <taxon>Viridiplantae</taxon>
        <taxon>Streptophyta</taxon>
        <taxon>Embryophyta</taxon>
        <taxon>Tracheophyta</taxon>
        <taxon>Spermatophyta</taxon>
        <taxon>Magnoliopsida</taxon>
        <taxon>eudicotyledons</taxon>
        <taxon>Gunneridae</taxon>
        <taxon>Pentapetalae</taxon>
        <taxon>rosids</taxon>
        <taxon>fabids</taxon>
        <taxon>Fagales</taxon>
        <taxon>Fagaceae</taxon>
        <taxon>Fagus</taxon>
    </lineage>
</organism>
<dbReference type="PROSITE" id="PS50297">
    <property type="entry name" value="ANK_REP_REGION"/>
    <property type="match status" value="2"/>
</dbReference>
<dbReference type="PROSITE" id="PS50088">
    <property type="entry name" value="ANK_REPEAT"/>
    <property type="match status" value="2"/>
</dbReference>
<keyword evidence="2 3" id="KW-0040">ANK repeat</keyword>
<sequence length="195" mass="21584">MGQSLESMSQKRPTAELLYELATTGNVEAIKTLCRQGASLEWIDREGKTPLIVACMNHELFDVAKNLIELGANVHAYRPGRHAGTPLHHAAKRGLEQSVKLLLSHGANALVRNDDCQTPLDVARIKGHTNVVRAIENHICYFSGWLREFYGPGFLEALAPQLLSRKIWVVVIPCGSSNSTMARKMELALYPTLQV</sequence>
<evidence type="ECO:0000256" key="1">
    <source>
        <dbReference type="ARBA" id="ARBA00022737"/>
    </source>
</evidence>
<dbReference type="InterPro" id="IPR050889">
    <property type="entry name" value="Dendritic_Spine_Reg/Scaffold"/>
</dbReference>
<name>A0A2N9IPK8_FAGSY</name>
<proteinExistence type="predicted"/>
<dbReference type="InterPro" id="IPR036770">
    <property type="entry name" value="Ankyrin_rpt-contain_sf"/>
</dbReference>
<feature type="repeat" description="ANK" evidence="3">
    <location>
        <begin position="46"/>
        <end position="79"/>
    </location>
</feature>
<evidence type="ECO:0000256" key="3">
    <source>
        <dbReference type="PROSITE-ProRule" id="PRU00023"/>
    </source>
</evidence>
<dbReference type="AlphaFoldDB" id="A0A2N9IPK8"/>
<feature type="repeat" description="ANK" evidence="3">
    <location>
        <begin position="82"/>
        <end position="114"/>
    </location>
</feature>
<gene>
    <name evidence="4" type="ORF">FSB_LOCUS54177</name>
</gene>
<dbReference type="SUPFAM" id="SSF48403">
    <property type="entry name" value="Ankyrin repeat"/>
    <property type="match status" value="1"/>
</dbReference>
<dbReference type="Pfam" id="PF12796">
    <property type="entry name" value="Ank_2"/>
    <property type="match status" value="2"/>
</dbReference>
<dbReference type="PANTHER" id="PTHR24166:SF50">
    <property type="entry name" value="E3 UBIQUITIN-PROTEIN LIGASE XBOS34-RELATED"/>
    <property type="match status" value="1"/>
</dbReference>
<dbReference type="SMART" id="SM00248">
    <property type="entry name" value="ANK"/>
    <property type="match status" value="4"/>
</dbReference>
<accession>A0A2N9IPK8</accession>
<dbReference type="InterPro" id="IPR002110">
    <property type="entry name" value="Ankyrin_rpt"/>
</dbReference>
<dbReference type="Gene3D" id="1.25.40.20">
    <property type="entry name" value="Ankyrin repeat-containing domain"/>
    <property type="match status" value="1"/>
</dbReference>
<reference evidence="4" key="1">
    <citation type="submission" date="2018-02" db="EMBL/GenBank/DDBJ databases">
        <authorList>
            <person name="Cohen D.B."/>
            <person name="Kent A.D."/>
        </authorList>
    </citation>
    <scope>NUCLEOTIDE SEQUENCE</scope>
</reference>
<evidence type="ECO:0000313" key="4">
    <source>
        <dbReference type="EMBL" id="SPD26295.1"/>
    </source>
</evidence>
<dbReference type="PANTHER" id="PTHR24166">
    <property type="entry name" value="ROLLING PEBBLES, ISOFORM B"/>
    <property type="match status" value="1"/>
</dbReference>
<protein>
    <submittedName>
        <fullName evidence="4">Uncharacterized protein</fullName>
    </submittedName>
</protein>
<keyword evidence="1" id="KW-0677">Repeat</keyword>
<evidence type="ECO:0000256" key="2">
    <source>
        <dbReference type="ARBA" id="ARBA00023043"/>
    </source>
</evidence>
<dbReference type="EMBL" id="OIVN01006150">
    <property type="protein sequence ID" value="SPD26295.1"/>
    <property type="molecule type" value="Genomic_DNA"/>
</dbReference>